<dbReference type="OrthoDB" id="1610519at2759"/>
<dbReference type="GO" id="GO:0003677">
    <property type="term" value="F:DNA binding"/>
    <property type="evidence" value="ECO:0007669"/>
    <property type="project" value="UniProtKB-KW"/>
</dbReference>
<dbReference type="SUPFAM" id="SSF47459">
    <property type="entry name" value="HLH, helix-loop-helix DNA-binding domain"/>
    <property type="match status" value="1"/>
</dbReference>
<comment type="caution">
    <text evidence="8">The sequence shown here is derived from an EMBL/GenBank/DDBJ whole genome shotgun (WGS) entry which is preliminary data.</text>
</comment>
<organism evidence="8 9">
    <name type="scientific">Artemisia annua</name>
    <name type="common">Sweet wormwood</name>
    <dbReference type="NCBI Taxonomy" id="35608"/>
    <lineage>
        <taxon>Eukaryota</taxon>
        <taxon>Viridiplantae</taxon>
        <taxon>Streptophyta</taxon>
        <taxon>Embryophyta</taxon>
        <taxon>Tracheophyta</taxon>
        <taxon>Spermatophyta</taxon>
        <taxon>Magnoliopsida</taxon>
        <taxon>eudicotyledons</taxon>
        <taxon>Gunneridae</taxon>
        <taxon>Pentapetalae</taxon>
        <taxon>asterids</taxon>
        <taxon>campanulids</taxon>
        <taxon>Asterales</taxon>
        <taxon>Asteraceae</taxon>
        <taxon>Asteroideae</taxon>
        <taxon>Anthemideae</taxon>
        <taxon>Artemisiinae</taxon>
        <taxon>Artemisia</taxon>
    </lineage>
</organism>
<dbReference type="CDD" id="cd11393">
    <property type="entry name" value="bHLH_AtbHLH_like"/>
    <property type="match status" value="1"/>
</dbReference>
<gene>
    <name evidence="8" type="ORF">CTI12_AA614550</name>
</gene>
<dbReference type="InterPro" id="IPR011598">
    <property type="entry name" value="bHLH_dom"/>
</dbReference>
<proteinExistence type="predicted"/>
<evidence type="ECO:0000256" key="2">
    <source>
        <dbReference type="ARBA" id="ARBA00023015"/>
    </source>
</evidence>
<keyword evidence="3" id="KW-0238">DNA-binding</keyword>
<dbReference type="STRING" id="35608.A0A2U1KDR1"/>
<evidence type="ECO:0000313" key="9">
    <source>
        <dbReference type="Proteomes" id="UP000245207"/>
    </source>
</evidence>
<keyword evidence="2" id="KW-0805">Transcription regulation</keyword>
<evidence type="ECO:0000256" key="4">
    <source>
        <dbReference type="ARBA" id="ARBA00023163"/>
    </source>
</evidence>
<comment type="subcellular location">
    <subcellularLocation>
        <location evidence="1">Nucleus</location>
    </subcellularLocation>
</comment>
<dbReference type="PROSITE" id="PS50888">
    <property type="entry name" value="BHLH"/>
    <property type="match status" value="1"/>
</dbReference>
<dbReference type="PANTHER" id="PTHR45914">
    <property type="entry name" value="TRANSCRIPTION FACTOR HEC3-RELATED"/>
    <property type="match status" value="1"/>
</dbReference>
<dbReference type="GO" id="GO:0046983">
    <property type="term" value="F:protein dimerization activity"/>
    <property type="evidence" value="ECO:0007669"/>
    <property type="project" value="InterPro"/>
</dbReference>
<dbReference type="GO" id="GO:0005634">
    <property type="term" value="C:nucleus"/>
    <property type="evidence" value="ECO:0007669"/>
    <property type="project" value="UniProtKB-SubCell"/>
</dbReference>
<protein>
    <recommendedName>
        <fullName evidence="7">BHLH domain-containing protein</fullName>
    </recommendedName>
</protein>
<dbReference type="AlphaFoldDB" id="A0A2U1KDR1"/>
<feature type="domain" description="BHLH" evidence="7">
    <location>
        <begin position="32"/>
        <end position="81"/>
    </location>
</feature>
<dbReference type="SMART" id="SM00353">
    <property type="entry name" value="HLH"/>
    <property type="match status" value="1"/>
</dbReference>
<dbReference type="InterPro" id="IPR045843">
    <property type="entry name" value="IND-like"/>
</dbReference>
<feature type="region of interest" description="Disordered" evidence="6">
    <location>
        <begin position="24"/>
        <end position="51"/>
    </location>
</feature>
<feature type="compositionally biased region" description="Basic and acidic residues" evidence="6">
    <location>
        <begin position="37"/>
        <end position="51"/>
    </location>
</feature>
<dbReference type="PANTHER" id="PTHR45914:SF24">
    <property type="entry name" value="BHLH DOMAIN-CONTAINING PROTEIN"/>
    <property type="match status" value="1"/>
</dbReference>
<keyword evidence="4" id="KW-0804">Transcription</keyword>
<dbReference type="Gene3D" id="4.10.280.10">
    <property type="entry name" value="Helix-loop-helix DNA-binding domain"/>
    <property type="match status" value="1"/>
</dbReference>
<keyword evidence="5" id="KW-0539">Nucleus</keyword>
<name>A0A2U1KDR1_ARTAN</name>
<dbReference type="Proteomes" id="UP000245207">
    <property type="component" value="Unassembled WGS sequence"/>
</dbReference>
<evidence type="ECO:0000259" key="7">
    <source>
        <dbReference type="PROSITE" id="PS50888"/>
    </source>
</evidence>
<evidence type="ECO:0000256" key="1">
    <source>
        <dbReference type="ARBA" id="ARBA00004123"/>
    </source>
</evidence>
<dbReference type="EMBL" id="PKPP01021169">
    <property type="protein sequence ID" value="PWA34916.1"/>
    <property type="molecule type" value="Genomic_DNA"/>
</dbReference>
<sequence length="188" mass="21216">MIMFHQLPDLTSFENLNYPPSLPTFLSQPRKIPTSSAREKQQQKRGTLSEKTRALQKILPWDKKMDMGTLLEETYKYIKFLQAQVKVLELMPVDSSTTGSNFGSNEDDNVGYAAYGYGTYGYGCYGNGYGNNVYGGLGRLNRQQLLEVIVNSPVAQANLCSRGCCVYSTEQLVMFKDLAEKNYASMYY</sequence>
<dbReference type="InterPro" id="IPR036638">
    <property type="entry name" value="HLH_DNA-bd_sf"/>
</dbReference>
<accession>A0A2U1KDR1</accession>
<evidence type="ECO:0000256" key="5">
    <source>
        <dbReference type="ARBA" id="ARBA00023242"/>
    </source>
</evidence>
<dbReference type="GO" id="GO:0003700">
    <property type="term" value="F:DNA-binding transcription factor activity"/>
    <property type="evidence" value="ECO:0007669"/>
    <property type="project" value="InterPro"/>
</dbReference>
<dbReference type="InterPro" id="IPR045239">
    <property type="entry name" value="bHLH95_bHLH"/>
</dbReference>
<evidence type="ECO:0000256" key="3">
    <source>
        <dbReference type="ARBA" id="ARBA00023125"/>
    </source>
</evidence>
<evidence type="ECO:0000313" key="8">
    <source>
        <dbReference type="EMBL" id="PWA34916.1"/>
    </source>
</evidence>
<evidence type="ECO:0000256" key="6">
    <source>
        <dbReference type="SAM" id="MobiDB-lite"/>
    </source>
</evidence>
<keyword evidence="9" id="KW-1185">Reference proteome</keyword>
<reference evidence="8 9" key="1">
    <citation type="journal article" date="2018" name="Mol. Plant">
        <title>The genome of Artemisia annua provides insight into the evolution of Asteraceae family and artemisinin biosynthesis.</title>
        <authorList>
            <person name="Shen Q."/>
            <person name="Zhang L."/>
            <person name="Liao Z."/>
            <person name="Wang S."/>
            <person name="Yan T."/>
            <person name="Shi P."/>
            <person name="Liu M."/>
            <person name="Fu X."/>
            <person name="Pan Q."/>
            <person name="Wang Y."/>
            <person name="Lv Z."/>
            <person name="Lu X."/>
            <person name="Zhang F."/>
            <person name="Jiang W."/>
            <person name="Ma Y."/>
            <person name="Chen M."/>
            <person name="Hao X."/>
            <person name="Li L."/>
            <person name="Tang Y."/>
            <person name="Lv G."/>
            <person name="Zhou Y."/>
            <person name="Sun X."/>
            <person name="Brodelius P.E."/>
            <person name="Rose J.K.C."/>
            <person name="Tang K."/>
        </authorList>
    </citation>
    <scope>NUCLEOTIDE SEQUENCE [LARGE SCALE GENOMIC DNA]</scope>
    <source>
        <strain evidence="9">cv. Huhao1</strain>
        <tissue evidence="8">Leaf</tissue>
    </source>
</reference>